<name>A0A6A5ZK63_9PLEO</name>
<dbReference type="Proteomes" id="UP000799770">
    <property type="component" value="Unassembled WGS sequence"/>
</dbReference>
<evidence type="ECO:0000313" key="3">
    <source>
        <dbReference type="Proteomes" id="UP000799770"/>
    </source>
</evidence>
<keyword evidence="3" id="KW-1185">Reference proteome</keyword>
<feature type="compositionally biased region" description="Polar residues" evidence="1">
    <location>
        <begin position="149"/>
        <end position="159"/>
    </location>
</feature>
<sequence length="192" mass="21500">MQLSEDNLRAHNATFPKEQGQFQINLIREERALAAEEESYRCMFGDLDELEDADSEALIGGTAMQKKSASEVLKLYVGRPACSETPMSRFMTMSPAQDAQPWTSKEVMHEVGIGLGDLETLDLRKLATEIAGNGEPDNGVREASVGSPRPSSDTLSVSQLRDIRKVHRQDVARQEQQTRLRRRSRQDDGRPK</sequence>
<proteinExistence type="predicted"/>
<feature type="region of interest" description="Disordered" evidence="1">
    <location>
        <begin position="129"/>
        <end position="192"/>
    </location>
</feature>
<gene>
    <name evidence="2" type="ORF">BDV96DRAFT_595982</name>
</gene>
<feature type="compositionally biased region" description="Basic and acidic residues" evidence="1">
    <location>
        <begin position="168"/>
        <end position="178"/>
    </location>
</feature>
<dbReference type="EMBL" id="ML977315">
    <property type="protein sequence ID" value="KAF2119233.1"/>
    <property type="molecule type" value="Genomic_DNA"/>
</dbReference>
<protein>
    <submittedName>
        <fullName evidence="2">Uncharacterized protein</fullName>
    </submittedName>
</protein>
<dbReference type="OrthoDB" id="3778648at2759"/>
<evidence type="ECO:0000256" key="1">
    <source>
        <dbReference type="SAM" id="MobiDB-lite"/>
    </source>
</evidence>
<reference evidence="2" key="1">
    <citation type="journal article" date="2020" name="Stud. Mycol.">
        <title>101 Dothideomycetes genomes: a test case for predicting lifestyles and emergence of pathogens.</title>
        <authorList>
            <person name="Haridas S."/>
            <person name="Albert R."/>
            <person name="Binder M."/>
            <person name="Bloem J."/>
            <person name="Labutti K."/>
            <person name="Salamov A."/>
            <person name="Andreopoulos B."/>
            <person name="Baker S."/>
            <person name="Barry K."/>
            <person name="Bills G."/>
            <person name="Bluhm B."/>
            <person name="Cannon C."/>
            <person name="Castanera R."/>
            <person name="Culley D."/>
            <person name="Daum C."/>
            <person name="Ezra D."/>
            <person name="Gonzalez J."/>
            <person name="Henrissat B."/>
            <person name="Kuo A."/>
            <person name="Liang C."/>
            <person name="Lipzen A."/>
            <person name="Lutzoni F."/>
            <person name="Magnuson J."/>
            <person name="Mondo S."/>
            <person name="Nolan M."/>
            <person name="Ohm R."/>
            <person name="Pangilinan J."/>
            <person name="Park H.-J."/>
            <person name="Ramirez L."/>
            <person name="Alfaro M."/>
            <person name="Sun H."/>
            <person name="Tritt A."/>
            <person name="Yoshinaga Y."/>
            <person name="Zwiers L.-H."/>
            <person name="Turgeon B."/>
            <person name="Goodwin S."/>
            <person name="Spatafora J."/>
            <person name="Crous P."/>
            <person name="Grigoriev I."/>
        </authorList>
    </citation>
    <scope>NUCLEOTIDE SEQUENCE</scope>
    <source>
        <strain evidence="2">CBS 627.86</strain>
    </source>
</reference>
<dbReference type="AlphaFoldDB" id="A0A6A5ZK63"/>
<accession>A0A6A5ZK63</accession>
<organism evidence="2 3">
    <name type="scientific">Lophiotrema nucula</name>
    <dbReference type="NCBI Taxonomy" id="690887"/>
    <lineage>
        <taxon>Eukaryota</taxon>
        <taxon>Fungi</taxon>
        <taxon>Dikarya</taxon>
        <taxon>Ascomycota</taxon>
        <taxon>Pezizomycotina</taxon>
        <taxon>Dothideomycetes</taxon>
        <taxon>Pleosporomycetidae</taxon>
        <taxon>Pleosporales</taxon>
        <taxon>Lophiotremataceae</taxon>
        <taxon>Lophiotrema</taxon>
    </lineage>
</organism>
<evidence type="ECO:0000313" key="2">
    <source>
        <dbReference type="EMBL" id="KAF2119233.1"/>
    </source>
</evidence>